<dbReference type="EMBL" id="LZMF01000137">
    <property type="protein sequence ID" value="OBK83732.1"/>
    <property type="molecule type" value="Genomic_DNA"/>
</dbReference>
<dbReference type="PRINTS" id="PR00990">
    <property type="entry name" value="RIBOKINASE"/>
</dbReference>
<comment type="caution">
    <text evidence="5">The sequence shown here is derived from an EMBL/GenBank/DDBJ whole genome shotgun (WGS) entry which is preliminary data.</text>
</comment>
<dbReference type="GO" id="GO:0006796">
    <property type="term" value="P:phosphate-containing compound metabolic process"/>
    <property type="evidence" value="ECO:0007669"/>
    <property type="project" value="UniProtKB-ARBA"/>
</dbReference>
<dbReference type="Pfam" id="PF00294">
    <property type="entry name" value="PfkB"/>
    <property type="match status" value="1"/>
</dbReference>
<dbReference type="PROSITE" id="PS00583">
    <property type="entry name" value="PFKB_KINASES_1"/>
    <property type="match status" value="1"/>
</dbReference>
<dbReference type="AlphaFoldDB" id="A0A1A3TN36"/>
<keyword evidence="2" id="KW-0808">Transferase</keyword>
<evidence type="ECO:0000256" key="2">
    <source>
        <dbReference type="ARBA" id="ARBA00022679"/>
    </source>
</evidence>
<reference evidence="6" key="1">
    <citation type="submission" date="2016-06" db="EMBL/GenBank/DDBJ databases">
        <authorList>
            <person name="Sutton G."/>
            <person name="Brinkac L."/>
            <person name="Sanka R."/>
            <person name="Adams M."/>
            <person name="Lau E."/>
            <person name="Garcia-Basteiro A."/>
            <person name="Lopez-Varela E."/>
            <person name="Palencia S."/>
        </authorList>
    </citation>
    <scope>NUCLEOTIDE SEQUENCE [LARGE SCALE GENOMIC DNA]</scope>
    <source>
        <strain evidence="6">1274684.2</strain>
    </source>
</reference>
<sequence>MTVTVVGQIGRDLVLRSAGLPAAGGSTRVVQRRELLGGKGANQAVGLAQLGVPVALIGVVGDDDAGAAVREQAARDGVDVSGVIERGETALLVDLVDEPGSRRLFEHIPESSLLTPADVQRCEARIAGSDMVSLQLQQPAEAVLAAARTARRHGAQVVADGNPPAEARDEMLCHIDVLRADADEAALLAGEPVTSPAAARALAGRLLEAGPRLVALAIPDVGDLVVWPDGHAMVGLSKAPVLDRTGAGDAFVAGLIAALRRGADPAQAGRLAAAAAAACVAHLGGRPHLAGLAGPGVSGSVSPGTAQ</sequence>
<evidence type="ECO:0000256" key="1">
    <source>
        <dbReference type="ARBA" id="ARBA00010688"/>
    </source>
</evidence>
<dbReference type="Gene3D" id="3.40.1190.20">
    <property type="match status" value="1"/>
</dbReference>
<evidence type="ECO:0000313" key="6">
    <source>
        <dbReference type="Proteomes" id="UP000093759"/>
    </source>
</evidence>
<evidence type="ECO:0000259" key="4">
    <source>
        <dbReference type="Pfam" id="PF00294"/>
    </source>
</evidence>
<dbReference type="InterPro" id="IPR002139">
    <property type="entry name" value="Ribo/fructo_kinase"/>
</dbReference>
<dbReference type="InterPro" id="IPR029056">
    <property type="entry name" value="Ribokinase-like"/>
</dbReference>
<dbReference type="InterPro" id="IPR002173">
    <property type="entry name" value="Carboh/pur_kinase_PfkB_CS"/>
</dbReference>
<accession>A0A1A3TN36</accession>
<dbReference type="PANTHER" id="PTHR10584">
    <property type="entry name" value="SUGAR KINASE"/>
    <property type="match status" value="1"/>
</dbReference>
<dbReference type="SUPFAM" id="SSF53613">
    <property type="entry name" value="Ribokinase-like"/>
    <property type="match status" value="1"/>
</dbReference>
<keyword evidence="3 5" id="KW-0418">Kinase</keyword>
<dbReference type="InterPro" id="IPR011611">
    <property type="entry name" value="PfkB_dom"/>
</dbReference>
<gene>
    <name evidence="5" type="ORF">A5648_11795</name>
</gene>
<protein>
    <submittedName>
        <fullName evidence="5">Ribokinase</fullName>
    </submittedName>
</protein>
<name>A0A1A3TN36_MYCSD</name>
<comment type="similarity">
    <text evidence="1">Belongs to the carbohydrate kinase PfkB family.</text>
</comment>
<evidence type="ECO:0000256" key="3">
    <source>
        <dbReference type="ARBA" id="ARBA00022777"/>
    </source>
</evidence>
<dbReference type="RefSeq" id="WP_065026295.1">
    <property type="nucleotide sequence ID" value="NZ_LZMF01000137.1"/>
</dbReference>
<proteinExistence type="inferred from homology"/>
<organism evidence="5 6">
    <name type="scientific">Mycolicibacter sinensis (strain JDM601)</name>
    <name type="common">Mycobacterium sinense</name>
    <dbReference type="NCBI Taxonomy" id="875328"/>
    <lineage>
        <taxon>Bacteria</taxon>
        <taxon>Bacillati</taxon>
        <taxon>Actinomycetota</taxon>
        <taxon>Actinomycetes</taxon>
        <taxon>Mycobacteriales</taxon>
        <taxon>Mycobacteriaceae</taxon>
        <taxon>Mycolicibacter</taxon>
    </lineage>
</organism>
<dbReference type="GO" id="GO:0016301">
    <property type="term" value="F:kinase activity"/>
    <property type="evidence" value="ECO:0007669"/>
    <property type="project" value="UniProtKB-KW"/>
</dbReference>
<dbReference type="Proteomes" id="UP000093759">
    <property type="component" value="Unassembled WGS sequence"/>
</dbReference>
<evidence type="ECO:0000313" key="5">
    <source>
        <dbReference type="EMBL" id="OBK83732.1"/>
    </source>
</evidence>
<dbReference type="PANTHER" id="PTHR10584:SF166">
    <property type="entry name" value="RIBOKINASE"/>
    <property type="match status" value="1"/>
</dbReference>
<feature type="domain" description="Carbohydrate kinase PfkB" evidence="4">
    <location>
        <begin position="3"/>
        <end position="286"/>
    </location>
</feature>